<comment type="caution">
    <text evidence="1">The sequence shown here is derived from an EMBL/GenBank/DDBJ whole genome shotgun (WGS) entry which is preliminary data.</text>
</comment>
<protein>
    <submittedName>
        <fullName evidence="1">Uncharacterized protein</fullName>
    </submittedName>
</protein>
<dbReference type="AlphaFoldDB" id="K2G2D0"/>
<gene>
    <name evidence="1" type="ORF">ACD_3C00061G0001</name>
</gene>
<accession>K2G2D0</accession>
<proteinExistence type="predicted"/>
<evidence type="ECO:0000313" key="1">
    <source>
        <dbReference type="EMBL" id="EKE28412.1"/>
    </source>
</evidence>
<reference evidence="1" key="1">
    <citation type="journal article" date="2012" name="Science">
        <title>Fermentation, hydrogen, and sulfur metabolism in multiple uncultivated bacterial phyla.</title>
        <authorList>
            <person name="Wrighton K.C."/>
            <person name="Thomas B.C."/>
            <person name="Sharon I."/>
            <person name="Miller C.S."/>
            <person name="Castelle C.J."/>
            <person name="VerBerkmoes N.C."/>
            <person name="Wilkins M.J."/>
            <person name="Hettich R.L."/>
            <person name="Lipton M.S."/>
            <person name="Williams K.H."/>
            <person name="Long P.E."/>
            <person name="Banfield J.F."/>
        </authorList>
    </citation>
    <scope>NUCLEOTIDE SEQUENCE [LARGE SCALE GENOMIC DNA]</scope>
</reference>
<sequence>MWIAHHDMSFRGEHVRQMSAIDQHLISVSQIERRSSELIGCIMWQHDNVLLSVKRDIIGIHLCANRQASEISLQPHDSQHKQLVLQVALIKIQLDSHLARQCQQDITQLPYEPEPRHDKLNVRRIITAPDELRRLVPDDIQARLALQAWRHVLLILILYLEHFDREQIEQPLTYAEPM</sequence>
<dbReference type="EMBL" id="AMFJ01000335">
    <property type="protein sequence ID" value="EKE28412.1"/>
    <property type="molecule type" value="Genomic_DNA"/>
</dbReference>
<name>K2G2D0_9BACT</name>
<organism evidence="1">
    <name type="scientific">uncultured bacterium</name>
    <name type="common">gcode 4</name>
    <dbReference type="NCBI Taxonomy" id="1234023"/>
    <lineage>
        <taxon>Bacteria</taxon>
        <taxon>environmental samples</taxon>
    </lineage>
</organism>